<sequence length="343" mass="38652">MNKFCHACLRVTVTYGIFNKNISYLILTVKPGSVCIFDFFNRVIVENELWQDLRLNFALWSPPVFLGSTIAAPVLTTLDIPNLRARFSESLLGLFVLWLLRYDIVHCTGLVRDKLVDDIVAWITGMEIKRSVSLKIFLMQDCWSANFYYIAFPNDRLIIKTLVYGCFVLNTAQTILNVIDAFNIFGSGFGDLDSLMDMRRAGISVPILTGLVSCSVQFFYGYQIYILSRSKALAGIIYVVMCSPQYQYPGIVALLAQWLRLQVAQPPIPVPWYCGPFSPVVKASGCTGALVEGAYVYKINNLFTFQRETFIECTIWLAGSALCDTLIAVSMTIYLHRTKPLPL</sequence>
<evidence type="ECO:0000313" key="2">
    <source>
        <dbReference type="EMBL" id="THU84410.1"/>
    </source>
</evidence>
<feature type="transmembrane region" description="Helical" evidence="1">
    <location>
        <begin position="315"/>
        <end position="335"/>
    </location>
</feature>
<reference evidence="2 3" key="1">
    <citation type="journal article" date="2019" name="Nat. Ecol. Evol.">
        <title>Megaphylogeny resolves global patterns of mushroom evolution.</title>
        <authorList>
            <person name="Varga T."/>
            <person name="Krizsan K."/>
            <person name="Foldi C."/>
            <person name="Dima B."/>
            <person name="Sanchez-Garcia M."/>
            <person name="Sanchez-Ramirez S."/>
            <person name="Szollosi G.J."/>
            <person name="Szarkandi J.G."/>
            <person name="Papp V."/>
            <person name="Albert L."/>
            <person name="Andreopoulos W."/>
            <person name="Angelini C."/>
            <person name="Antonin V."/>
            <person name="Barry K.W."/>
            <person name="Bougher N.L."/>
            <person name="Buchanan P."/>
            <person name="Buyck B."/>
            <person name="Bense V."/>
            <person name="Catcheside P."/>
            <person name="Chovatia M."/>
            <person name="Cooper J."/>
            <person name="Damon W."/>
            <person name="Desjardin D."/>
            <person name="Finy P."/>
            <person name="Geml J."/>
            <person name="Haridas S."/>
            <person name="Hughes K."/>
            <person name="Justo A."/>
            <person name="Karasinski D."/>
            <person name="Kautmanova I."/>
            <person name="Kiss B."/>
            <person name="Kocsube S."/>
            <person name="Kotiranta H."/>
            <person name="LaButti K.M."/>
            <person name="Lechner B.E."/>
            <person name="Liimatainen K."/>
            <person name="Lipzen A."/>
            <person name="Lukacs Z."/>
            <person name="Mihaltcheva S."/>
            <person name="Morgado L.N."/>
            <person name="Niskanen T."/>
            <person name="Noordeloos M.E."/>
            <person name="Ohm R.A."/>
            <person name="Ortiz-Santana B."/>
            <person name="Ovrebo C."/>
            <person name="Racz N."/>
            <person name="Riley R."/>
            <person name="Savchenko A."/>
            <person name="Shiryaev A."/>
            <person name="Soop K."/>
            <person name="Spirin V."/>
            <person name="Szebenyi C."/>
            <person name="Tomsovsky M."/>
            <person name="Tulloss R.E."/>
            <person name="Uehling J."/>
            <person name="Grigoriev I.V."/>
            <person name="Vagvolgyi C."/>
            <person name="Papp T."/>
            <person name="Martin F.M."/>
            <person name="Miettinen O."/>
            <person name="Hibbett D.S."/>
            <person name="Nagy L.G."/>
        </authorList>
    </citation>
    <scope>NUCLEOTIDE SEQUENCE [LARGE SCALE GENOMIC DNA]</scope>
    <source>
        <strain evidence="2 3">CBS 962.96</strain>
    </source>
</reference>
<dbReference type="AlphaFoldDB" id="A0A4S8L7C9"/>
<keyword evidence="1" id="KW-1133">Transmembrane helix</keyword>
<evidence type="ECO:0000256" key="1">
    <source>
        <dbReference type="SAM" id="Phobius"/>
    </source>
</evidence>
<evidence type="ECO:0000313" key="3">
    <source>
        <dbReference type="Proteomes" id="UP000297245"/>
    </source>
</evidence>
<dbReference type="PANTHER" id="PTHR40465">
    <property type="entry name" value="CHROMOSOME 1, WHOLE GENOME SHOTGUN SEQUENCE"/>
    <property type="match status" value="1"/>
</dbReference>
<dbReference type="PANTHER" id="PTHR40465:SF1">
    <property type="entry name" value="DUF6534 DOMAIN-CONTAINING PROTEIN"/>
    <property type="match status" value="1"/>
</dbReference>
<gene>
    <name evidence="2" type="ORF">K435DRAFT_806724</name>
</gene>
<keyword evidence="1" id="KW-0812">Transmembrane</keyword>
<organism evidence="2 3">
    <name type="scientific">Dendrothele bispora (strain CBS 962.96)</name>
    <dbReference type="NCBI Taxonomy" id="1314807"/>
    <lineage>
        <taxon>Eukaryota</taxon>
        <taxon>Fungi</taxon>
        <taxon>Dikarya</taxon>
        <taxon>Basidiomycota</taxon>
        <taxon>Agaricomycotina</taxon>
        <taxon>Agaricomycetes</taxon>
        <taxon>Agaricomycetidae</taxon>
        <taxon>Agaricales</taxon>
        <taxon>Agaricales incertae sedis</taxon>
        <taxon>Dendrothele</taxon>
    </lineage>
</organism>
<dbReference type="EMBL" id="ML179601">
    <property type="protein sequence ID" value="THU84410.1"/>
    <property type="molecule type" value="Genomic_DNA"/>
</dbReference>
<protein>
    <submittedName>
        <fullName evidence="2">Uncharacterized protein</fullName>
    </submittedName>
</protein>
<proteinExistence type="predicted"/>
<dbReference type="Proteomes" id="UP000297245">
    <property type="component" value="Unassembled WGS sequence"/>
</dbReference>
<keyword evidence="3" id="KW-1185">Reference proteome</keyword>
<name>A0A4S8L7C9_DENBC</name>
<accession>A0A4S8L7C9</accession>
<dbReference type="OrthoDB" id="2536347at2759"/>
<keyword evidence="1" id="KW-0472">Membrane</keyword>